<comment type="subcellular location">
    <subcellularLocation>
        <location evidence="1">Cell membrane</location>
        <topology evidence="1">Multi-pass membrane protein</topology>
    </subcellularLocation>
</comment>
<evidence type="ECO:0000313" key="7">
    <source>
        <dbReference type="EMBL" id="SON53044.1"/>
    </source>
</evidence>
<evidence type="ECO:0000256" key="6">
    <source>
        <dbReference type="SAM" id="Phobius"/>
    </source>
</evidence>
<keyword evidence="3 6" id="KW-0812">Transmembrane</keyword>
<dbReference type="GO" id="GO:0015171">
    <property type="term" value="F:amino acid transmembrane transporter activity"/>
    <property type="evidence" value="ECO:0007669"/>
    <property type="project" value="TreeGrafter"/>
</dbReference>
<feature type="transmembrane region" description="Helical" evidence="6">
    <location>
        <begin position="76"/>
        <end position="94"/>
    </location>
</feature>
<accession>A0A2N8ZM99</accession>
<dbReference type="PANTHER" id="PTHR30086:SF20">
    <property type="entry name" value="ARGININE EXPORTER PROTEIN ARGO-RELATED"/>
    <property type="match status" value="1"/>
</dbReference>
<dbReference type="KEGG" id="vta:B1433"/>
<evidence type="ECO:0000256" key="2">
    <source>
        <dbReference type="ARBA" id="ARBA00022475"/>
    </source>
</evidence>
<keyword evidence="2" id="KW-1003">Cell membrane</keyword>
<keyword evidence="8" id="KW-1185">Reference proteome</keyword>
<dbReference type="EMBL" id="LT960612">
    <property type="protein sequence ID" value="SON53044.1"/>
    <property type="molecule type" value="Genomic_DNA"/>
</dbReference>
<evidence type="ECO:0000256" key="5">
    <source>
        <dbReference type="ARBA" id="ARBA00023136"/>
    </source>
</evidence>
<dbReference type="RefSeq" id="WP_331813010.1">
    <property type="nucleotide sequence ID" value="NZ_LT960612.1"/>
</dbReference>
<evidence type="ECO:0000256" key="4">
    <source>
        <dbReference type="ARBA" id="ARBA00022989"/>
    </source>
</evidence>
<proteinExistence type="predicted"/>
<dbReference type="InterPro" id="IPR001123">
    <property type="entry name" value="LeuE-type"/>
</dbReference>
<protein>
    <submittedName>
        <fullName evidence="7">Uncharacterized protein</fullName>
    </submittedName>
</protein>
<dbReference type="AlphaFoldDB" id="A0A2N8ZM99"/>
<organism evidence="7 8">
    <name type="scientific">Vibrio tapetis subsp. tapetis</name>
    <dbReference type="NCBI Taxonomy" id="1671868"/>
    <lineage>
        <taxon>Bacteria</taxon>
        <taxon>Pseudomonadati</taxon>
        <taxon>Pseudomonadota</taxon>
        <taxon>Gammaproteobacteria</taxon>
        <taxon>Vibrionales</taxon>
        <taxon>Vibrionaceae</taxon>
        <taxon>Vibrio</taxon>
    </lineage>
</organism>
<evidence type="ECO:0000256" key="3">
    <source>
        <dbReference type="ARBA" id="ARBA00022692"/>
    </source>
</evidence>
<feature type="transmembrane region" description="Helical" evidence="6">
    <location>
        <begin position="42"/>
        <end position="64"/>
    </location>
</feature>
<evidence type="ECO:0000256" key="1">
    <source>
        <dbReference type="ARBA" id="ARBA00004651"/>
    </source>
</evidence>
<keyword evidence="4 6" id="KW-1133">Transmembrane helix</keyword>
<feature type="transmembrane region" description="Helical" evidence="6">
    <location>
        <begin position="12"/>
        <end position="30"/>
    </location>
</feature>
<dbReference type="GO" id="GO:0005886">
    <property type="term" value="C:plasma membrane"/>
    <property type="evidence" value="ECO:0007669"/>
    <property type="project" value="UniProtKB-SubCell"/>
</dbReference>
<dbReference type="Pfam" id="PF01810">
    <property type="entry name" value="LysE"/>
    <property type="match status" value="1"/>
</dbReference>
<gene>
    <name evidence="7" type="ORF">VTAP4600_B1433</name>
</gene>
<sequence>MNTIFDILPAMSLLAFVTAFTPGPNNFLLASSGAQFGVRKSVYHLLGIRLGIIGLLLLCASGVAVALQQHPTWHQILRYLGASYMLWLVVKLVFTSRFDSTSGSATPLTLIQASFFQVGNIKAWMACLALISGYTLPNDYWFSVMVIIVAFTLFGLIANASWAFLGRGISKKLDTSRKKEHFQFH</sequence>
<feature type="transmembrane region" description="Helical" evidence="6">
    <location>
        <begin position="140"/>
        <end position="165"/>
    </location>
</feature>
<reference evidence="7 8" key="1">
    <citation type="submission" date="2017-10" db="EMBL/GenBank/DDBJ databases">
        <authorList>
            <person name="Banno H."/>
            <person name="Chua N.-H."/>
        </authorList>
    </citation>
    <scope>NUCLEOTIDE SEQUENCE [LARGE SCALE GENOMIC DNA]</scope>
    <source>
        <strain evidence="7">Vibrio tapetis CECT4600</strain>
    </source>
</reference>
<dbReference type="Proteomes" id="UP000235828">
    <property type="component" value="Chromosome B"/>
</dbReference>
<keyword evidence="5 6" id="KW-0472">Membrane</keyword>
<evidence type="ECO:0000313" key="8">
    <source>
        <dbReference type="Proteomes" id="UP000235828"/>
    </source>
</evidence>
<dbReference type="GO" id="GO:0033228">
    <property type="term" value="P:cysteine export across plasma membrane"/>
    <property type="evidence" value="ECO:0007669"/>
    <property type="project" value="TreeGrafter"/>
</dbReference>
<dbReference type="PANTHER" id="PTHR30086">
    <property type="entry name" value="ARGININE EXPORTER PROTEIN ARGO"/>
    <property type="match status" value="1"/>
</dbReference>
<name>A0A2N8ZM99_9VIBR</name>